<evidence type="ECO:0000259" key="1">
    <source>
        <dbReference type="Pfam" id="PF24818"/>
    </source>
</evidence>
<dbReference type="EMBL" id="JAMZMK010007349">
    <property type="protein sequence ID" value="KAI7745150.1"/>
    <property type="molecule type" value="Genomic_DNA"/>
</dbReference>
<evidence type="ECO:0000313" key="2">
    <source>
        <dbReference type="EMBL" id="KAI7745150.1"/>
    </source>
</evidence>
<accession>A0AAD5GJH7</accession>
<organism evidence="2 3">
    <name type="scientific">Ambrosia artemisiifolia</name>
    <name type="common">Common ragweed</name>
    <dbReference type="NCBI Taxonomy" id="4212"/>
    <lineage>
        <taxon>Eukaryota</taxon>
        <taxon>Viridiplantae</taxon>
        <taxon>Streptophyta</taxon>
        <taxon>Embryophyta</taxon>
        <taxon>Tracheophyta</taxon>
        <taxon>Spermatophyta</taxon>
        <taxon>Magnoliopsida</taxon>
        <taxon>eudicotyledons</taxon>
        <taxon>Gunneridae</taxon>
        <taxon>Pentapetalae</taxon>
        <taxon>asterids</taxon>
        <taxon>campanulids</taxon>
        <taxon>Asterales</taxon>
        <taxon>Asteraceae</taxon>
        <taxon>Asteroideae</taxon>
        <taxon>Heliantheae alliance</taxon>
        <taxon>Heliantheae</taxon>
        <taxon>Ambrosia</taxon>
    </lineage>
</organism>
<sequence>KGTPALGLGLEISTSIINQLELSLSQASQKNEHQAQGLGISPHHLKSPSKATSIHALSLKIGSWERKSNNPDDLTAKFYYGTKKLVWEVLCGSLKKKIQIRWSQISAINAYVDGNQTSCLEIELTEQPELYEEINFNPKSRTQWENAVHDFTGDQTRICRRHTLTFARGVLNDPFKTLLKCDNRLANIIQQPFPYQNSPFFHEHMPDFSCNRSIQAIFPNNDHQGTSVPYAPNHAQPAHPFVEHSSCNTPATGRNLIL</sequence>
<dbReference type="PANTHER" id="PTHR33494">
    <property type="entry name" value="OS02G0793800 PROTEIN"/>
    <property type="match status" value="1"/>
</dbReference>
<keyword evidence="3" id="KW-1185">Reference proteome</keyword>
<gene>
    <name evidence="2" type="ORF">M8C21_005808</name>
</gene>
<name>A0AAD5GJH7_AMBAR</name>
<proteinExistence type="predicted"/>
<dbReference type="Proteomes" id="UP001206925">
    <property type="component" value="Unassembled WGS sequence"/>
</dbReference>
<dbReference type="AlphaFoldDB" id="A0AAD5GJH7"/>
<reference evidence="2" key="1">
    <citation type="submission" date="2022-06" db="EMBL/GenBank/DDBJ databases">
        <title>Uncovering the hologenomic basis of an extraordinary plant invasion.</title>
        <authorList>
            <person name="Bieker V.C."/>
            <person name="Martin M.D."/>
            <person name="Gilbert T."/>
            <person name="Hodgins K."/>
            <person name="Battlay P."/>
            <person name="Petersen B."/>
            <person name="Wilson J."/>
        </authorList>
    </citation>
    <scope>NUCLEOTIDE SEQUENCE</scope>
    <source>
        <strain evidence="2">AA19_3_7</strain>
        <tissue evidence="2">Leaf</tissue>
    </source>
</reference>
<feature type="non-terminal residue" evidence="2">
    <location>
        <position position="1"/>
    </location>
</feature>
<dbReference type="PANTHER" id="PTHR33494:SF5">
    <property type="entry name" value="F10A16.6 PROTEIN"/>
    <property type="match status" value="1"/>
</dbReference>
<feature type="domain" description="TRF2/HOY1 PH-like" evidence="1">
    <location>
        <begin position="54"/>
        <end position="172"/>
    </location>
</feature>
<dbReference type="Pfam" id="PF24818">
    <property type="entry name" value="PH_TRF2_HOY1"/>
    <property type="match status" value="1"/>
</dbReference>
<protein>
    <recommendedName>
        <fullName evidence="1">TRF2/HOY1 PH-like domain-containing protein</fullName>
    </recommendedName>
</protein>
<dbReference type="InterPro" id="IPR057939">
    <property type="entry name" value="TRF2_HOY1_PH"/>
</dbReference>
<evidence type="ECO:0000313" key="3">
    <source>
        <dbReference type="Proteomes" id="UP001206925"/>
    </source>
</evidence>
<comment type="caution">
    <text evidence="2">The sequence shown here is derived from an EMBL/GenBank/DDBJ whole genome shotgun (WGS) entry which is preliminary data.</text>
</comment>